<name>A0ABQ1TLW0_9GAMM</name>
<reference evidence="3" key="1">
    <citation type="journal article" date="2019" name="Int. J. Syst. Evol. Microbiol.">
        <title>The Global Catalogue of Microorganisms (GCM) 10K type strain sequencing project: providing services to taxonomists for standard genome sequencing and annotation.</title>
        <authorList>
            <consortium name="The Broad Institute Genomics Platform"/>
            <consortium name="The Broad Institute Genome Sequencing Center for Infectious Disease"/>
            <person name="Wu L."/>
            <person name="Ma J."/>
        </authorList>
    </citation>
    <scope>NUCLEOTIDE SEQUENCE [LARGE SCALE GENOMIC DNA]</scope>
    <source>
        <strain evidence="3">CGMCC 1.15394</strain>
    </source>
</reference>
<organism evidence="2 3">
    <name type="scientific">Pseudoalteromonas gelatinilytica</name>
    <dbReference type="NCBI Taxonomy" id="1703256"/>
    <lineage>
        <taxon>Bacteria</taxon>
        <taxon>Pseudomonadati</taxon>
        <taxon>Pseudomonadota</taxon>
        <taxon>Gammaproteobacteria</taxon>
        <taxon>Alteromonadales</taxon>
        <taxon>Pseudoalteromonadaceae</taxon>
        <taxon>Pseudoalteromonas</taxon>
    </lineage>
</organism>
<keyword evidence="1" id="KW-1133">Transmembrane helix</keyword>
<keyword evidence="1" id="KW-0472">Membrane</keyword>
<dbReference type="RefSeq" id="WP_063700801.1">
    <property type="nucleotide sequence ID" value="NZ_BMIT01000008.1"/>
</dbReference>
<comment type="caution">
    <text evidence="2">The sequence shown here is derived from an EMBL/GenBank/DDBJ whole genome shotgun (WGS) entry which is preliminary data.</text>
</comment>
<evidence type="ECO:0000313" key="2">
    <source>
        <dbReference type="EMBL" id="GGE98759.1"/>
    </source>
</evidence>
<protein>
    <submittedName>
        <fullName evidence="2">Uncharacterized protein</fullName>
    </submittedName>
</protein>
<keyword evidence="1" id="KW-0812">Transmembrane</keyword>
<accession>A0ABQ1TLW0</accession>
<feature type="transmembrane region" description="Helical" evidence="1">
    <location>
        <begin position="33"/>
        <end position="51"/>
    </location>
</feature>
<keyword evidence="3" id="KW-1185">Reference proteome</keyword>
<feature type="transmembrane region" description="Helical" evidence="1">
    <location>
        <begin position="58"/>
        <end position="78"/>
    </location>
</feature>
<proteinExistence type="predicted"/>
<evidence type="ECO:0000256" key="1">
    <source>
        <dbReference type="SAM" id="Phobius"/>
    </source>
</evidence>
<feature type="transmembrane region" description="Helical" evidence="1">
    <location>
        <begin position="7"/>
        <end position="27"/>
    </location>
</feature>
<dbReference type="EMBL" id="BMIT01000008">
    <property type="protein sequence ID" value="GGE98759.1"/>
    <property type="molecule type" value="Genomic_DNA"/>
</dbReference>
<dbReference type="Proteomes" id="UP000638462">
    <property type="component" value="Unassembled WGS sequence"/>
</dbReference>
<gene>
    <name evidence="2" type="ORF">GCM10008027_24620</name>
</gene>
<evidence type="ECO:0000313" key="3">
    <source>
        <dbReference type="Proteomes" id="UP000638462"/>
    </source>
</evidence>
<sequence length="86" mass="9627">MKKLITLRLPAILASLILIAGLISLTWESGTSYDDGGLGTFSFIILMPIMILRSLIKLPVWVLVPTISGGLFYLDYFLNKRLKNKE</sequence>